<organism evidence="3">
    <name type="scientific">mine drainage metagenome</name>
    <dbReference type="NCBI Taxonomy" id="410659"/>
    <lineage>
        <taxon>unclassified sequences</taxon>
        <taxon>metagenomes</taxon>
        <taxon>ecological metagenomes</taxon>
    </lineage>
</organism>
<dbReference type="InterPro" id="IPR018640">
    <property type="entry name" value="DUF2063"/>
</dbReference>
<feature type="compositionally biased region" description="Basic and acidic residues" evidence="1">
    <location>
        <begin position="11"/>
        <end position="20"/>
    </location>
</feature>
<dbReference type="EMBL" id="MLJW01000551">
    <property type="protein sequence ID" value="OIQ85334.1"/>
    <property type="molecule type" value="Genomic_DNA"/>
</dbReference>
<dbReference type="Pfam" id="PF09836">
    <property type="entry name" value="DUF2063"/>
    <property type="match status" value="1"/>
</dbReference>
<reference evidence="3" key="1">
    <citation type="submission" date="2016-10" db="EMBL/GenBank/DDBJ databases">
        <title>Sequence of Gallionella enrichment culture.</title>
        <authorList>
            <person name="Poehlein A."/>
            <person name="Muehling M."/>
            <person name="Daniel R."/>
        </authorList>
    </citation>
    <scope>NUCLEOTIDE SEQUENCE</scope>
</reference>
<evidence type="ECO:0000256" key="1">
    <source>
        <dbReference type="SAM" id="MobiDB-lite"/>
    </source>
</evidence>
<sequence length="274" mass="29340">MRGVIEPARSPAEETGHAREARRQQQLLDALFASERAAPRDALPGWPRGVAAYRVNAAAHAAQVLRAQHPTVLAMLGDDAFDALAAAHWRDCPPTRGDLARFGDAFAGWLRQRDELAAWPWLGDCAALDQAPWQVQFAPPAALGDTDLQRLAGGDPDALALRLAPATRLLEADWAVVALRELHAATEPDTDAIAQAVRAAPQAAWVWREGFDARCVALDAAGVRWIRALRDAPTLGAALERAGDGVDVAAWLGDAVRSGWIDGIDAVTTKEPLT</sequence>
<proteinExistence type="predicted"/>
<gene>
    <name evidence="3" type="ORF">GALL_328220</name>
</gene>
<dbReference type="AlphaFoldDB" id="A0A1J5QP42"/>
<comment type="caution">
    <text evidence="3">The sequence shown here is derived from an EMBL/GenBank/DDBJ whole genome shotgun (WGS) entry which is preliminary data.</text>
</comment>
<accession>A0A1J5QP42</accession>
<evidence type="ECO:0000259" key="2">
    <source>
        <dbReference type="Pfam" id="PF09836"/>
    </source>
</evidence>
<feature type="region of interest" description="Disordered" evidence="1">
    <location>
        <begin position="1"/>
        <end position="20"/>
    </location>
</feature>
<evidence type="ECO:0000313" key="3">
    <source>
        <dbReference type="EMBL" id="OIQ85334.1"/>
    </source>
</evidence>
<feature type="domain" description="Putative DNA-binding" evidence="2">
    <location>
        <begin position="23"/>
        <end position="110"/>
    </location>
</feature>
<protein>
    <recommendedName>
        <fullName evidence="2">Putative DNA-binding domain-containing protein</fullName>
    </recommendedName>
</protein>
<name>A0A1J5QP42_9ZZZZ</name>